<dbReference type="Pfam" id="PF07963">
    <property type="entry name" value="N_methyl"/>
    <property type="match status" value="1"/>
</dbReference>
<evidence type="ECO:0000256" key="1">
    <source>
        <dbReference type="SAM" id="Phobius"/>
    </source>
</evidence>
<gene>
    <name evidence="2" type="ORF">GALL_110120</name>
</gene>
<feature type="transmembrane region" description="Helical" evidence="1">
    <location>
        <begin position="21"/>
        <end position="43"/>
    </location>
</feature>
<reference evidence="2" key="1">
    <citation type="submission" date="2016-10" db="EMBL/GenBank/DDBJ databases">
        <title>Sequence of Gallionella enrichment culture.</title>
        <authorList>
            <person name="Poehlein A."/>
            <person name="Muehling M."/>
            <person name="Daniel R."/>
        </authorList>
    </citation>
    <scope>NUCLEOTIDE SEQUENCE</scope>
</reference>
<comment type="caution">
    <text evidence="2">The sequence shown here is derived from an EMBL/GenBank/DDBJ whole genome shotgun (WGS) entry which is preliminary data.</text>
</comment>
<dbReference type="NCBIfam" id="TIGR02532">
    <property type="entry name" value="IV_pilin_GFxxxE"/>
    <property type="match status" value="1"/>
</dbReference>
<dbReference type="AlphaFoldDB" id="A0A1J5SYU3"/>
<dbReference type="PROSITE" id="PS00409">
    <property type="entry name" value="PROKAR_NTER_METHYL"/>
    <property type="match status" value="1"/>
</dbReference>
<evidence type="ECO:0008006" key="3">
    <source>
        <dbReference type="Google" id="ProtNLM"/>
    </source>
</evidence>
<protein>
    <recommendedName>
        <fullName evidence="3">Prepilin-type N-terminal cleavage/methylation domain-containing protein</fullName>
    </recommendedName>
</protein>
<name>A0A1J5SYU3_9ZZZZ</name>
<evidence type="ECO:0000313" key="2">
    <source>
        <dbReference type="EMBL" id="OIR06764.1"/>
    </source>
</evidence>
<organism evidence="2">
    <name type="scientific">mine drainage metagenome</name>
    <dbReference type="NCBI Taxonomy" id="410659"/>
    <lineage>
        <taxon>unclassified sequences</taxon>
        <taxon>metagenomes</taxon>
        <taxon>ecological metagenomes</taxon>
    </lineage>
</organism>
<keyword evidence="1" id="KW-1133">Transmembrane helix</keyword>
<dbReference type="EMBL" id="MLJW01000041">
    <property type="protein sequence ID" value="OIR06764.1"/>
    <property type="molecule type" value="Genomic_DNA"/>
</dbReference>
<proteinExistence type="predicted"/>
<dbReference type="InterPro" id="IPR012902">
    <property type="entry name" value="N_methyl_site"/>
</dbReference>
<accession>A0A1J5SYU3</accession>
<keyword evidence="1" id="KW-0812">Transmembrane</keyword>
<keyword evidence="1" id="KW-0472">Membrane</keyword>
<sequence length="152" mass="16601">MTPQGIFRGKGSALTRQAGFTLLEAIVAMVLISSAGMALFSWINGNIMTLTRIHDVNARSEATANILEYMDRVNPMLTPEGEAPLGAYMIAWRSRPTTNITEGVNYPRGQSLYQLALYSTAVSVKTAAGRTWFDLKLQQVGYKRVRSNGIGG</sequence>